<gene>
    <name evidence="4" type="ORF">B0I36DRAFT_38417</name>
</gene>
<evidence type="ECO:0000313" key="4">
    <source>
        <dbReference type="EMBL" id="KAH7018361.1"/>
    </source>
</evidence>
<name>A0A9P9BKC3_9PEZI</name>
<organism evidence="4 5">
    <name type="scientific">Microdochium trichocladiopsis</name>
    <dbReference type="NCBI Taxonomy" id="1682393"/>
    <lineage>
        <taxon>Eukaryota</taxon>
        <taxon>Fungi</taxon>
        <taxon>Dikarya</taxon>
        <taxon>Ascomycota</taxon>
        <taxon>Pezizomycotina</taxon>
        <taxon>Sordariomycetes</taxon>
        <taxon>Xylariomycetidae</taxon>
        <taxon>Xylariales</taxon>
        <taxon>Microdochiaceae</taxon>
        <taxon>Microdochium</taxon>
    </lineage>
</organism>
<dbReference type="GeneID" id="70190531"/>
<dbReference type="PANTHER" id="PTHR32266:SF12">
    <property type="entry name" value="NICOTIANAMINE SYNTHASE 3"/>
    <property type="match status" value="1"/>
</dbReference>
<dbReference type="Gene3D" id="3.40.50.150">
    <property type="entry name" value="Vaccinia Virus protein VP39"/>
    <property type="match status" value="1"/>
</dbReference>
<sequence length="347" mass="38884">MSKKAPSWANRLLCLRNRFMSPEIETQDAEHETRTRAARRISKTIIDTHRQLLLLPDLTPGELINSMLGDLVASCCEVHTTCTVTEVLSNADIRSILPSLRQKCAEAEYQLEAHWAEYIGNAKDRFEAESRLKQFPYHQNYTDLTRLEISALLSVADSLPRRIAFIGSGPLPLSSMFMLDLVNRWQHLRSGSKRHDEFSTNTATILNIDHSRAAITSSSLMVSKLRNGRETDSGIDVNDQDLDTTSCGDLKFLCQEAAVSDLADFDTVFLAALVGQTKREKEQLILRVVSKMTSGSMFVVRTSWGLRTCLYPEVDLATEALAPRLKICSVVHPYNDVVNSVIVAQVR</sequence>
<evidence type="ECO:0000256" key="3">
    <source>
        <dbReference type="ARBA" id="ARBA00022691"/>
    </source>
</evidence>
<dbReference type="GO" id="GO:0030418">
    <property type="term" value="P:nicotianamine biosynthetic process"/>
    <property type="evidence" value="ECO:0007669"/>
    <property type="project" value="InterPro"/>
</dbReference>
<dbReference type="Proteomes" id="UP000756346">
    <property type="component" value="Unassembled WGS sequence"/>
</dbReference>
<dbReference type="GO" id="GO:0030410">
    <property type="term" value="F:nicotianamine synthase activity"/>
    <property type="evidence" value="ECO:0007669"/>
    <property type="project" value="InterPro"/>
</dbReference>
<protein>
    <submittedName>
        <fullName evidence="4">Nicotianamine synthase</fullName>
    </submittedName>
</protein>
<dbReference type="RefSeq" id="XP_046006628.1">
    <property type="nucleotide sequence ID" value="XM_046160985.1"/>
</dbReference>
<evidence type="ECO:0000256" key="1">
    <source>
        <dbReference type="ARBA" id="ARBA00007009"/>
    </source>
</evidence>
<keyword evidence="2" id="KW-0808">Transferase</keyword>
<dbReference type="PANTHER" id="PTHR32266">
    <property type="entry name" value="NICOTIANAMINE SYNTHASE 3"/>
    <property type="match status" value="1"/>
</dbReference>
<dbReference type="PROSITE" id="PS51142">
    <property type="entry name" value="NAS"/>
    <property type="match status" value="1"/>
</dbReference>
<evidence type="ECO:0000256" key="2">
    <source>
        <dbReference type="ARBA" id="ARBA00022679"/>
    </source>
</evidence>
<keyword evidence="3" id="KW-0949">S-adenosyl-L-methionine</keyword>
<dbReference type="InterPro" id="IPR004298">
    <property type="entry name" value="Nicotian_synth"/>
</dbReference>
<keyword evidence="5" id="KW-1185">Reference proteome</keyword>
<reference evidence="4" key="1">
    <citation type="journal article" date="2021" name="Nat. Commun.">
        <title>Genetic determinants of endophytism in the Arabidopsis root mycobiome.</title>
        <authorList>
            <person name="Mesny F."/>
            <person name="Miyauchi S."/>
            <person name="Thiergart T."/>
            <person name="Pickel B."/>
            <person name="Atanasova L."/>
            <person name="Karlsson M."/>
            <person name="Huettel B."/>
            <person name="Barry K.W."/>
            <person name="Haridas S."/>
            <person name="Chen C."/>
            <person name="Bauer D."/>
            <person name="Andreopoulos W."/>
            <person name="Pangilinan J."/>
            <person name="LaButti K."/>
            <person name="Riley R."/>
            <person name="Lipzen A."/>
            <person name="Clum A."/>
            <person name="Drula E."/>
            <person name="Henrissat B."/>
            <person name="Kohler A."/>
            <person name="Grigoriev I.V."/>
            <person name="Martin F.M."/>
            <person name="Hacquard S."/>
        </authorList>
    </citation>
    <scope>NUCLEOTIDE SEQUENCE</scope>
    <source>
        <strain evidence="4">MPI-CAGE-CH-0230</strain>
    </source>
</reference>
<evidence type="ECO:0000313" key="5">
    <source>
        <dbReference type="Proteomes" id="UP000756346"/>
    </source>
</evidence>
<dbReference type="AlphaFoldDB" id="A0A9P9BKC3"/>
<dbReference type="OrthoDB" id="1858069at2759"/>
<comment type="caution">
    <text evidence="4">The sequence shown here is derived from an EMBL/GenBank/DDBJ whole genome shotgun (WGS) entry which is preliminary data.</text>
</comment>
<comment type="similarity">
    <text evidence="1">Belongs to the nicotianamine synthase (NAS)-like family.</text>
</comment>
<proteinExistence type="inferred from homology"/>
<dbReference type="Pfam" id="PF03059">
    <property type="entry name" value="NAS"/>
    <property type="match status" value="1"/>
</dbReference>
<dbReference type="InterPro" id="IPR029063">
    <property type="entry name" value="SAM-dependent_MTases_sf"/>
</dbReference>
<dbReference type="EMBL" id="JAGTJQ010000011">
    <property type="protein sequence ID" value="KAH7018361.1"/>
    <property type="molecule type" value="Genomic_DNA"/>
</dbReference>
<accession>A0A9P9BKC3</accession>